<accession>A0A0V0GZ10</accession>
<protein>
    <submittedName>
        <fullName evidence="1">Putative ovule protein</fullName>
    </submittedName>
</protein>
<evidence type="ECO:0000313" key="1">
    <source>
        <dbReference type="EMBL" id="JAP13342.1"/>
    </source>
</evidence>
<dbReference type="EMBL" id="GEDG01028205">
    <property type="protein sequence ID" value="JAP13342.1"/>
    <property type="molecule type" value="Transcribed_RNA"/>
</dbReference>
<organism evidence="1">
    <name type="scientific">Solanum chacoense</name>
    <name type="common">Chaco potato</name>
    <dbReference type="NCBI Taxonomy" id="4108"/>
    <lineage>
        <taxon>Eukaryota</taxon>
        <taxon>Viridiplantae</taxon>
        <taxon>Streptophyta</taxon>
        <taxon>Embryophyta</taxon>
        <taxon>Tracheophyta</taxon>
        <taxon>Spermatophyta</taxon>
        <taxon>Magnoliopsida</taxon>
        <taxon>eudicotyledons</taxon>
        <taxon>Gunneridae</taxon>
        <taxon>Pentapetalae</taxon>
        <taxon>asterids</taxon>
        <taxon>lamiids</taxon>
        <taxon>Solanales</taxon>
        <taxon>Solanaceae</taxon>
        <taxon>Solanoideae</taxon>
        <taxon>Solaneae</taxon>
        <taxon>Solanum</taxon>
    </lineage>
</organism>
<dbReference type="AlphaFoldDB" id="A0A0V0GZ10"/>
<name>A0A0V0GZ10_SOLCH</name>
<sequence>MCCLKTYFLAIELNRLNISYLILISPKVMLSHVKCVGVNICLFQWVAENLWIFKCLPFVFLTMKGCPRSIFLESDSLSRRDCGHDGITIFEIWNISCALMCVIV</sequence>
<proteinExistence type="predicted"/>
<reference evidence="1" key="1">
    <citation type="submission" date="2015-12" db="EMBL/GenBank/DDBJ databases">
        <title>Gene expression during late stages of embryo sac development: a critical building block for successful pollen-pistil interactions.</title>
        <authorList>
            <person name="Liu Y."/>
            <person name="Joly V."/>
            <person name="Sabar M."/>
            <person name="Matton D.P."/>
        </authorList>
    </citation>
    <scope>NUCLEOTIDE SEQUENCE</scope>
</reference>